<gene>
    <name evidence="2" type="ORF">A33K_16698</name>
</gene>
<accession>A0ABN0G4N1</accession>
<evidence type="ECO:0000313" key="2">
    <source>
        <dbReference type="EMBL" id="EIP87095.1"/>
    </source>
</evidence>
<keyword evidence="3" id="KW-1185">Reference proteome</keyword>
<evidence type="ECO:0000256" key="1">
    <source>
        <dbReference type="SAM" id="MobiDB-lite"/>
    </source>
</evidence>
<feature type="region of interest" description="Disordered" evidence="1">
    <location>
        <begin position="1"/>
        <end position="67"/>
    </location>
</feature>
<proteinExistence type="predicted"/>
<sequence>MRRKTDTVRRSAPRQWTSSEKAVYSYSSRRRFSMRESRAAGQPAEPLAFRRGGRGGSGIARRATEKT</sequence>
<organism evidence="2 3">
    <name type="scientific">Burkholderia humptydooensis MSMB43</name>
    <dbReference type="NCBI Taxonomy" id="441157"/>
    <lineage>
        <taxon>Bacteria</taxon>
        <taxon>Pseudomonadati</taxon>
        <taxon>Pseudomonadota</taxon>
        <taxon>Betaproteobacteria</taxon>
        <taxon>Burkholderiales</taxon>
        <taxon>Burkholderiaceae</taxon>
        <taxon>Burkholderia</taxon>
        <taxon>pseudomallei group</taxon>
    </lineage>
</organism>
<dbReference type="EMBL" id="JH692064">
    <property type="protein sequence ID" value="EIP87095.1"/>
    <property type="molecule type" value="Genomic_DNA"/>
</dbReference>
<dbReference type="Proteomes" id="UP000004682">
    <property type="component" value="Unassembled WGS sequence"/>
</dbReference>
<reference evidence="3" key="1">
    <citation type="journal article" date="2012" name="J. Bacteriol.">
        <title>Revised Genome Sequence of Burkholderia thailandensis MSMB43 with Improved Annotation.</title>
        <authorList>
            <person name="Zhuo Y."/>
            <person name="Liu L."/>
            <person name="Wang Q."/>
            <person name="Liu X."/>
            <person name="Ren B."/>
            <person name="Liu M."/>
            <person name="Ni P."/>
            <person name="Cheng Y.Q."/>
            <person name="Zhang L."/>
        </authorList>
    </citation>
    <scope>NUCLEOTIDE SEQUENCE [LARGE SCALE GENOMIC DNA]</scope>
    <source>
        <strain evidence="3">MSMB43</strain>
    </source>
</reference>
<evidence type="ECO:0000313" key="3">
    <source>
        <dbReference type="Proteomes" id="UP000004682"/>
    </source>
</evidence>
<name>A0ABN0G4N1_9BURK</name>
<protein>
    <submittedName>
        <fullName evidence="2">Uncharacterized protein</fullName>
    </submittedName>
</protein>